<protein>
    <submittedName>
        <fullName evidence="2">Unannotated protein</fullName>
    </submittedName>
</protein>
<dbReference type="AlphaFoldDB" id="A0A6J6CVZ0"/>
<name>A0A6J6CVZ0_9ZZZZ</name>
<organism evidence="2">
    <name type="scientific">freshwater metagenome</name>
    <dbReference type="NCBI Taxonomy" id="449393"/>
    <lineage>
        <taxon>unclassified sequences</taxon>
        <taxon>metagenomes</taxon>
        <taxon>ecological metagenomes</taxon>
    </lineage>
</organism>
<sequence>MAEDAEQALRNKIKLRLLLAGAPVEQVDQLGFEDSDQTPNAAVGLLRRNLFWSNEELITISELAVRSGLDVELCRRARMLMGLPDPGDAALCRVEEAEAFQGFALGMELFGVEPVLQFARVIGASLAAVAEASLSVFGRSLTERAGSSEAVVPEGDAYTLEVLDAVEAFQIVPMALQVLSKLQFDLVMDRLTEAPGQPSFAAVGFVDLTGSTRATVDLGVDAMAAALTRFEEWSVELTVARGGRVVKYIGDEVMFLAPEISLAAEVATELIDRVADDPILESARAGVAFGEVLSRDGDYFGSTVNLAARLVDKAKASSVLLTGQGASDCPGAVSKGKRRLRDLPERVETWRIG</sequence>
<evidence type="ECO:0000313" key="3">
    <source>
        <dbReference type="EMBL" id="CAB4750980.1"/>
    </source>
</evidence>
<dbReference type="InterPro" id="IPR029787">
    <property type="entry name" value="Nucleotide_cyclase"/>
</dbReference>
<feature type="domain" description="Guanylate cyclase" evidence="1">
    <location>
        <begin position="202"/>
        <end position="311"/>
    </location>
</feature>
<dbReference type="EMBL" id="CAEZYU010000084">
    <property type="protein sequence ID" value="CAB4750980.1"/>
    <property type="molecule type" value="Genomic_DNA"/>
</dbReference>
<gene>
    <name evidence="2" type="ORF">UFOPK1358_01889</name>
    <name evidence="3" type="ORF">UFOPK2766_01656</name>
    <name evidence="4" type="ORF">UFOPK3519_02094</name>
</gene>
<dbReference type="PROSITE" id="PS50125">
    <property type="entry name" value="GUANYLATE_CYCLASE_2"/>
    <property type="match status" value="1"/>
</dbReference>
<reference evidence="2" key="1">
    <citation type="submission" date="2020-05" db="EMBL/GenBank/DDBJ databases">
        <authorList>
            <person name="Chiriac C."/>
            <person name="Salcher M."/>
            <person name="Ghai R."/>
            <person name="Kavagutti S V."/>
        </authorList>
    </citation>
    <scope>NUCLEOTIDE SEQUENCE</scope>
</reference>
<evidence type="ECO:0000259" key="1">
    <source>
        <dbReference type="PROSITE" id="PS50125"/>
    </source>
</evidence>
<dbReference type="CDD" id="cd07302">
    <property type="entry name" value="CHD"/>
    <property type="match status" value="1"/>
</dbReference>
<dbReference type="Gene3D" id="3.30.70.1230">
    <property type="entry name" value="Nucleotide cyclase"/>
    <property type="match status" value="1"/>
</dbReference>
<dbReference type="InterPro" id="IPR050697">
    <property type="entry name" value="Adenylyl/Guanylyl_Cyclase_3/4"/>
</dbReference>
<proteinExistence type="predicted"/>
<evidence type="ECO:0000313" key="4">
    <source>
        <dbReference type="EMBL" id="CAB4924155.1"/>
    </source>
</evidence>
<dbReference type="GO" id="GO:0009190">
    <property type="term" value="P:cyclic nucleotide biosynthetic process"/>
    <property type="evidence" value="ECO:0007669"/>
    <property type="project" value="InterPro"/>
</dbReference>
<dbReference type="GO" id="GO:0035556">
    <property type="term" value="P:intracellular signal transduction"/>
    <property type="evidence" value="ECO:0007669"/>
    <property type="project" value="InterPro"/>
</dbReference>
<dbReference type="PANTHER" id="PTHR43081">
    <property type="entry name" value="ADENYLATE CYCLASE, TERMINAL-DIFFERENTIATION SPECIFIC-RELATED"/>
    <property type="match status" value="1"/>
</dbReference>
<dbReference type="InterPro" id="IPR001054">
    <property type="entry name" value="A/G_cyclase"/>
</dbReference>
<dbReference type="PANTHER" id="PTHR43081:SF1">
    <property type="entry name" value="ADENYLATE CYCLASE, TERMINAL-DIFFERENTIATION SPECIFIC"/>
    <property type="match status" value="1"/>
</dbReference>
<evidence type="ECO:0000313" key="2">
    <source>
        <dbReference type="EMBL" id="CAB4555507.1"/>
    </source>
</evidence>
<dbReference type="EMBL" id="CAEZSF010000261">
    <property type="protein sequence ID" value="CAB4555507.1"/>
    <property type="molecule type" value="Genomic_DNA"/>
</dbReference>
<dbReference type="EMBL" id="CAFBMG010000285">
    <property type="protein sequence ID" value="CAB4924155.1"/>
    <property type="molecule type" value="Genomic_DNA"/>
</dbReference>
<accession>A0A6J6CVZ0</accession>
<dbReference type="SUPFAM" id="SSF55073">
    <property type="entry name" value="Nucleotide cyclase"/>
    <property type="match status" value="1"/>
</dbReference>